<accession>A0A0D3KYN6</accession>
<dbReference type="PaxDb" id="2903-EOD40871"/>
<dbReference type="PANTHER" id="PTHR10566:SF118">
    <property type="entry name" value="PROTEIN KINASE DOMAIN-CONTAINING PROTEIN"/>
    <property type="match status" value="1"/>
</dbReference>
<protein>
    <submittedName>
        <fullName evidence="3">Uncharacterized protein</fullName>
    </submittedName>
</protein>
<dbReference type="OMA" id="DYSIAFP"/>
<sequence length="389" mass="41049">MARRGLGAVTSPAVVRELSSSRVLVTEWVDGTRLDLDASPDVPRLCGVAINAYLTMLLDTGLCILDWGMTLGVPQDLQYSLIEFIAHVNAEDYAAMPDDFVRLGFTPPEQLERVRASNLTEGLSFVLRQLSQGGGGKKLQARVRDEWREQYDPGGLLSKEELRAKVREGFYAQARTQLEADGVEGASVMDVQNVMEKMQQRNRELFQVPPYILYVARAFSTLEGIGLSSNEDYSIAFPYLSKRLLTDDSPRAKAALRSMVYGAEDKDASNATPNLSKVLSMGDGFTSYSSATAAVPQAAAPPAAGKAASPAPADAAPAAPPPGAAAAPPPASGGADAAQEELVDLLLSADGGYVQELLLEEAAKLADAAVRDTIAQAGPAAAALPAGLA</sequence>
<evidence type="ECO:0000256" key="1">
    <source>
        <dbReference type="ARBA" id="ARBA00009670"/>
    </source>
</evidence>
<reference evidence="3" key="2">
    <citation type="submission" date="2024-10" db="UniProtKB">
        <authorList>
            <consortium name="EnsemblProtists"/>
        </authorList>
    </citation>
    <scope>IDENTIFICATION</scope>
</reference>
<feature type="region of interest" description="Disordered" evidence="2">
    <location>
        <begin position="302"/>
        <end position="337"/>
    </location>
</feature>
<dbReference type="eggNOG" id="KOG1235">
    <property type="taxonomic scope" value="Eukaryota"/>
</dbReference>
<name>A0A0D3KYN6_EMIH1</name>
<feature type="compositionally biased region" description="Low complexity" evidence="2">
    <location>
        <begin position="302"/>
        <end position="317"/>
    </location>
</feature>
<dbReference type="PANTHER" id="PTHR10566">
    <property type="entry name" value="CHAPERONE-ACTIVITY OF BC1 COMPLEX CABC1 -RELATED"/>
    <property type="match status" value="1"/>
</dbReference>
<dbReference type="Proteomes" id="UP000013827">
    <property type="component" value="Unassembled WGS sequence"/>
</dbReference>
<dbReference type="STRING" id="2903.R1FYP5"/>
<reference evidence="4" key="1">
    <citation type="journal article" date="2013" name="Nature">
        <title>Pan genome of the phytoplankton Emiliania underpins its global distribution.</title>
        <authorList>
            <person name="Read B.A."/>
            <person name="Kegel J."/>
            <person name="Klute M.J."/>
            <person name="Kuo A."/>
            <person name="Lefebvre S.C."/>
            <person name="Maumus F."/>
            <person name="Mayer C."/>
            <person name="Miller J."/>
            <person name="Monier A."/>
            <person name="Salamov A."/>
            <person name="Young J."/>
            <person name="Aguilar M."/>
            <person name="Claverie J.M."/>
            <person name="Frickenhaus S."/>
            <person name="Gonzalez K."/>
            <person name="Herman E.K."/>
            <person name="Lin Y.C."/>
            <person name="Napier J."/>
            <person name="Ogata H."/>
            <person name="Sarno A.F."/>
            <person name="Shmutz J."/>
            <person name="Schroeder D."/>
            <person name="de Vargas C."/>
            <person name="Verret F."/>
            <person name="von Dassow P."/>
            <person name="Valentin K."/>
            <person name="Van de Peer Y."/>
            <person name="Wheeler G."/>
            <person name="Dacks J.B."/>
            <person name="Delwiche C.F."/>
            <person name="Dyhrman S.T."/>
            <person name="Glockner G."/>
            <person name="John U."/>
            <person name="Richards T."/>
            <person name="Worden A.Z."/>
            <person name="Zhang X."/>
            <person name="Grigoriev I.V."/>
            <person name="Allen A.E."/>
            <person name="Bidle K."/>
            <person name="Borodovsky M."/>
            <person name="Bowler C."/>
            <person name="Brownlee C."/>
            <person name="Cock J.M."/>
            <person name="Elias M."/>
            <person name="Gladyshev V.N."/>
            <person name="Groth M."/>
            <person name="Guda C."/>
            <person name="Hadaegh A."/>
            <person name="Iglesias-Rodriguez M.D."/>
            <person name="Jenkins J."/>
            <person name="Jones B.M."/>
            <person name="Lawson T."/>
            <person name="Leese F."/>
            <person name="Lindquist E."/>
            <person name="Lobanov A."/>
            <person name="Lomsadze A."/>
            <person name="Malik S.B."/>
            <person name="Marsh M.E."/>
            <person name="Mackinder L."/>
            <person name="Mock T."/>
            <person name="Mueller-Roeber B."/>
            <person name="Pagarete A."/>
            <person name="Parker M."/>
            <person name="Probert I."/>
            <person name="Quesneville H."/>
            <person name="Raines C."/>
            <person name="Rensing S.A."/>
            <person name="Riano-Pachon D.M."/>
            <person name="Richier S."/>
            <person name="Rokitta S."/>
            <person name="Shiraiwa Y."/>
            <person name="Soanes D.M."/>
            <person name="van der Giezen M."/>
            <person name="Wahlund T.M."/>
            <person name="Williams B."/>
            <person name="Wilson W."/>
            <person name="Wolfe G."/>
            <person name="Wurch L.L."/>
        </authorList>
    </citation>
    <scope>NUCLEOTIDE SEQUENCE</scope>
</reference>
<dbReference type="EnsemblProtists" id="EOD40871">
    <property type="protein sequence ID" value="EOD40871"/>
    <property type="gene ID" value="EMIHUDRAFT_454112"/>
</dbReference>
<feature type="compositionally biased region" description="Pro residues" evidence="2">
    <location>
        <begin position="318"/>
        <end position="331"/>
    </location>
</feature>
<organism evidence="3 4">
    <name type="scientific">Emiliania huxleyi (strain CCMP1516)</name>
    <dbReference type="NCBI Taxonomy" id="280463"/>
    <lineage>
        <taxon>Eukaryota</taxon>
        <taxon>Haptista</taxon>
        <taxon>Haptophyta</taxon>
        <taxon>Prymnesiophyceae</taxon>
        <taxon>Isochrysidales</taxon>
        <taxon>Noelaerhabdaceae</taxon>
        <taxon>Emiliania</taxon>
    </lineage>
</organism>
<evidence type="ECO:0000313" key="3">
    <source>
        <dbReference type="EnsemblProtists" id="EOD40871"/>
    </source>
</evidence>
<evidence type="ECO:0000256" key="2">
    <source>
        <dbReference type="SAM" id="MobiDB-lite"/>
    </source>
</evidence>
<keyword evidence="4" id="KW-1185">Reference proteome</keyword>
<dbReference type="GeneID" id="17286141"/>
<dbReference type="RefSeq" id="XP_005793300.1">
    <property type="nucleotide sequence ID" value="XM_005793243.1"/>
</dbReference>
<comment type="similarity">
    <text evidence="1">Belongs to the protein kinase superfamily. ADCK protein kinase family.</text>
</comment>
<dbReference type="KEGG" id="ehx:EMIHUDRAFT_454112"/>
<dbReference type="InterPro" id="IPR050154">
    <property type="entry name" value="UbiB_kinase"/>
</dbReference>
<dbReference type="HOGENOM" id="CLU_710652_0_0_1"/>
<proteinExistence type="inferred from homology"/>
<dbReference type="AlphaFoldDB" id="A0A0D3KYN6"/>
<evidence type="ECO:0000313" key="4">
    <source>
        <dbReference type="Proteomes" id="UP000013827"/>
    </source>
</evidence>